<evidence type="ECO:0000256" key="2">
    <source>
        <dbReference type="ARBA" id="ARBA00022485"/>
    </source>
</evidence>
<dbReference type="Gene3D" id="3.20.20.70">
    <property type="entry name" value="Aldolase class I"/>
    <property type="match status" value="1"/>
</dbReference>
<dbReference type="AlphaFoldDB" id="A0A170Z4Z7"/>
<dbReference type="InterPro" id="IPR058240">
    <property type="entry name" value="rSAM_sf"/>
</dbReference>
<gene>
    <name evidence="9" type="ORF">PJIAN_1926</name>
</gene>
<evidence type="ECO:0000256" key="4">
    <source>
        <dbReference type="ARBA" id="ARBA00022723"/>
    </source>
</evidence>
<dbReference type="Proteomes" id="UP000076586">
    <property type="component" value="Unassembled WGS sequence"/>
</dbReference>
<dbReference type="SFLD" id="SFLDS00029">
    <property type="entry name" value="Radical_SAM"/>
    <property type="match status" value="1"/>
</dbReference>
<dbReference type="PROSITE" id="PS51918">
    <property type="entry name" value="RADICAL_SAM"/>
    <property type="match status" value="1"/>
</dbReference>
<keyword evidence="6" id="KW-0411">Iron-sulfur</keyword>
<dbReference type="OrthoDB" id="9808591at2"/>
<proteinExistence type="inferred from homology"/>
<dbReference type="NCBIfam" id="TIGR03942">
    <property type="entry name" value="sulfatase_rSAM"/>
    <property type="match status" value="1"/>
</dbReference>
<keyword evidence="5" id="KW-0408">Iron</keyword>
<dbReference type="InterPro" id="IPR034491">
    <property type="entry name" value="Anaerob_Ser_sulfatase-maturase"/>
</dbReference>
<dbReference type="CDD" id="cd01335">
    <property type="entry name" value="Radical_SAM"/>
    <property type="match status" value="1"/>
</dbReference>
<dbReference type="STRING" id="681398.PJIAN_1926"/>
<dbReference type="NCBIfam" id="NF010308">
    <property type="entry name" value="PRK13745.1"/>
    <property type="match status" value="1"/>
</dbReference>
<dbReference type="SUPFAM" id="SSF102114">
    <property type="entry name" value="Radical SAM enzymes"/>
    <property type="match status" value="1"/>
</dbReference>
<evidence type="ECO:0000313" key="9">
    <source>
        <dbReference type="EMBL" id="GAT62333.1"/>
    </source>
</evidence>
<dbReference type="InterPro" id="IPR047207">
    <property type="entry name" value="SPASM_anSME"/>
</dbReference>
<dbReference type="SFLD" id="SFLDG01384">
    <property type="entry name" value="thioether_bond_formation_requi"/>
    <property type="match status" value="1"/>
</dbReference>
<evidence type="ECO:0000256" key="6">
    <source>
        <dbReference type="ARBA" id="ARBA00023014"/>
    </source>
</evidence>
<dbReference type="CDD" id="cd21120">
    <property type="entry name" value="SPASM_anSME"/>
    <property type="match status" value="1"/>
</dbReference>
<evidence type="ECO:0000256" key="3">
    <source>
        <dbReference type="ARBA" id="ARBA00022691"/>
    </source>
</evidence>
<dbReference type="SFLD" id="SFLDF00285">
    <property type="entry name" value="anaerobic_Ser-type_sulfatase-m"/>
    <property type="match status" value="1"/>
</dbReference>
<evidence type="ECO:0000256" key="1">
    <source>
        <dbReference type="ARBA" id="ARBA00001966"/>
    </source>
</evidence>
<dbReference type="InterPro" id="IPR023885">
    <property type="entry name" value="4Fe4S-binding_SPASM_dom"/>
</dbReference>
<keyword evidence="3" id="KW-0949">S-adenosyl-L-methionine</keyword>
<comment type="caution">
    <text evidence="9">The sequence shown here is derived from an EMBL/GenBank/DDBJ whole genome shotgun (WGS) entry which is preliminary data.</text>
</comment>
<comment type="similarity">
    <text evidence="7">Belongs to the radical SAM superfamily. Anaerobic sulfatase-maturating enzyme family.</text>
</comment>
<dbReference type="RefSeq" id="WP_068702422.1">
    <property type="nucleotide sequence ID" value="NZ_BDCR01000001.1"/>
</dbReference>
<dbReference type="InterPro" id="IPR013785">
    <property type="entry name" value="Aldolase_TIM"/>
</dbReference>
<organism evidence="9 10">
    <name type="scientific">Paludibacter jiangxiensis</name>
    <dbReference type="NCBI Taxonomy" id="681398"/>
    <lineage>
        <taxon>Bacteria</taxon>
        <taxon>Pseudomonadati</taxon>
        <taxon>Bacteroidota</taxon>
        <taxon>Bacteroidia</taxon>
        <taxon>Bacteroidales</taxon>
        <taxon>Paludibacteraceae</taxon>
        <taxon>Paludibacter</taxon>
    </lineage>
</organism>
<dbReference type="InterPro" id="IPR023867">
    <property type="entry name" value="Sulphatase_maturase_rSAM"/>
</dbReference>
<evidence type="ECO:0000259" key="8">
    <source>
        <dbReference type="PROSITE" id="PS51918"/>
    </source>
</evidence>
<dbReference type="GO" id="GO:0016491">
    <property type="term" value="F:oxidoreductase activity"/>
    <property type="evidence" value="ECO:0007669"/>
    <property type="project" value="InterPro"/>
</dbReference>
<dbReference type="EMBL" id="BDCR01000001">
    <property type="protein sequence ID" value="GAT62333.1"/>
    <property type="molecule type" value="Genomic_DNA"/>
</dbReference>
<dbReference type="NCBIfam" id="TIGR04085">
    <property type="entry name" value="rSAM_more_4Fe4S"/>
    <property type="match status" value="1"/>
</dbReference>
<keyword evidence="2" id="KW-0004">4Fe-4S</keyword>
<dbReference type="GO" id="GO:0046872">
    <property type="term" value="F:metal ion binding"/>
    <property type="evidence" value="ECO:0007669"/>
    <property type="project" value="UniProtKB-KW"/>
</dbReference>
<protein>
    <recommendedName>
        <fullName evidence="8">Radical SAM core domain-containing protein</fullName>
    </recommendedName>
</protein>
<evidence type="ECO:0000256" key="5">
    <source>
        <dbReference type="ARBA" id="ARBA00023004"/>
    </source>
</evidence>
<reference evidence="10" key="2">
    <citation type="journal article" date="2017" name="Genome Announc.">
        <title>Draft genome sequence of Paludibacter jiangxiensis NM7(T), a propionate-producing fermentative bacterium.</title>
        <authorList>
            <person name="Qiu Y.-L."/>
            <person name="Tourlousse D.M."/>
            <person name="Matsuura N."/>
            <person name="Ohashi A."/>
            <person name="Sekiguchi Y."/>
        </authorList>
    </citation>
    <scope>NUCLEOTIDE SEQUENCE [LARGE SCALE GENOMIC DNA]</scope>
    <source>
        <strain evidence="10">NM7</strain>
    </source>
</reference>
<keyword evidence="4" id="KW-0479">Metal-binding</keyword>
<keyword evidence="10" id="KW-1185">Reference proteome</keyword>
<dbReference type="PANTHER" id="PTHR43273">
    <property type="entry name" value="ANAEROBIC SULFATASE-MATURATING ENZYME HOMOLOG ASLB-RELATED"/>
    <property type="match status" value="1"/>
</dbReference>
<evidence type="ECO:0000256" key="7">
    <source>
        <dbReference type="ARBA" id="ARBA00023601"/>
    </source>
</evidence>
<dbReference type="PANTHER" id="PTHR43273:SF3">
    <property type="entry name" value="ANAEROBIC SULFATASE-MATURATING ENZYME HOMOLOG ASLB-RELATED"/>
    <property type="match status" value="1"/>
</dbReference>
<sequence length="403" mass="45949">MKPTIQFNPLQYPIYVLSKPVGAACNLRCAYCYYLDKKDLHAKQDQTRMTDTLLEKFISQYILAQPGPQVLFTWHGGEPLLLGIEYFQKALNLQKKYGRGRQIDNTLQTNATLLTDEWCRFFKANNFLIGVSLDGPQHCHDHYRKNAAGEGSFSSVLKGIELLQKYDVDFNILSVVNNYNVQFPLEIYRFFKSIGAQFIQFSPVVERTGAFTQHLIPPSETGDITPWSVPSLEYGKFLSAIFDEWVRKDVGNVFVTTFDNTLAGYVGEENATCIFSKTCGHAAALDFNGDLYSCDHFVFPQYKLGNINQSTITEMMLSNAQLQFGNAKKEHLPDSCLQCQYLHLCHGECPKNRIVSIPGEKYPENYLCDGLKYYFNHTESYMKYMATELMHDRAPANVMTLFG</sequence>
<reference evidence="10" key="1">
    <citation type="submission" date="2016-04" db="EMBL/GenBank/DDBJ databases">
        <title>Draft genome sequence of Paludibacter jiangxiensis strain NM7.</title>
        <authorList>
            <person name="Qiu Y."/>
            <person name="Matsuura N."/>
            <person name="Ohashi A."/>
            <person name="Tourlousse M.D."/>
            <person name="Sekiguchi Y."/>
        </authorList>
    </citation>
    <scope>NUCLEOTIDE SEQUENCE [LARGE SCALE GENOMIC DNA]</scope>
    <source>
        <strain evidence="10">NM7</strain>
    </source>
</reference>
<dbReference type="SFLD" id="SFLDG01386">
    <property type="entry name" value="main_SPASM_domain-containing"/>
    <property type="match status" value="1"/>
</dbReference>
<dbReference type="SFLD" id="SFLDG01072">
    <property type="entry name" value="dehydrogenase_like"/>
    <property type="match status" value="1"/>
</dbReference>
<name>A0A170Z4Z7_9BACT</name>
<evidence type="ECO:0000313" key="10">
    <source>
        <dbReference type="Proteomes" id="UP000076586"/>
    </source>
</evidence>
<comment type="cofactor">
    <cofactor evidence="1">
        <name>[4Fe-4S] cluster</name>
        <dbReference type="ChEBI" id="CHEBI:49883"/>
    </cofactor>
</comment>
<dbReference type="InterPro" id="IPR007197">
    <property type="entry name" value="rSAM"/>
</dbReference>
<dbReference type="GO" id="GO:0051539">
    <property type="term" value="F:4 iron, 4 sulfur cluster binding"/>
    <property type="evidence" value="ECO:0007669"/>
    <property type="project" value="UniProtKB-KW"/>
</dbReference>
<dbReference type="Pfam" id="PF13186">
    <property type="entry name" value="SPASM"/>
    <property type="match status" value="1"/>
</dbReference>
<feature type="domain" description="Radical SAM core" evidence="8">
    <location>
        <begin position="8"/>
        <end position="247"/>
    </location>
</feature>
<dbReference type="Pfam" id="PF04055">
    <property type="entry name" value="Radical_SAM"/>
    <property type="match status" value="1"/>
</dbReference>
<accession>A0A170Z4Z7</accession>
<dbReference type="SFLD" id="SFLDG01067">
    <property type="entry name" value="SPASM/twitch_domain_containing"/>
    <property type="match status" value="1"/>
</dbReference>